<proteinExistence type="predicted"/>
<dbReference type="EMBL" id="EQ962653">
    <property type="protein sequence ID" value="EED22188.1"/>
    <property type="molecule type" value="Genomic_DNA"/>
</dbReference>
<dbReference type="InParanoid" id="B8M2T3"/>
<dbReference type="AlphaFoldDB" id="B8M2T3"/>
<name>B8M2T3_TALSN</name>
<dbReference type="InterPro" id="IPR018626">
    <property type="entry name" value="LCHN/Anr2"/>
</dbReference>
<dbReference type="PhylomeDB" id="B8M2T3"/>
<dbReference type="GeneID" id="8103762"/>
<keyword evidence="4" id="KW-1185">Reference proteome</keyword>
<dbReference type="Pfam" id="PF09804">
    <property type="entry name" value="DENND11"/>
    <property type="match status" value="1"/>
</dbReference>
<dbReference type="STRING" id="441959.B8M2T3"/>
<dbReference type="OMA" id="GYTIVWK"/>
<evidence type="ECO:0000256" key="1">
    <source>
        <dbReference type="SAM" id="MobiDB-lite"/>
    </source>
</evidence>
<dbReference type="InterPro" id="IPR053056">
    <property type="entry name" value="Lipid_Metab_Assoc_Protein"/>
</dbReference>
<dbReference type="eggNOG" id="KOG4704">
    <property type="taxonomic scope" value="Eukaryota"/>
</dbReference>
<protein>
    <recommendedName>
        <fullName evidence="2">DUF4484 domain-containing protein</fullName>
    </recommendedName>
</protein>
<dbReference type="FunCoup" id="B8M2T3">
    <property type="interactions" value="29"/>
</dbReference>
<feature type="compositionally biased region" description="Polar residues" evidence="1">
    <location>
        <begin position="442"/>
        <end position="461"/>
    </location>
</feature>
<evidence type="ECO:0000313" key="4">
    <source>
        <dbReference type="Proteomes" id="UP000001745"/>
    </source>
</evidence>
<reference evidence="4" key="1">
    <citation type="journal article" date="2015" name="Genome Announc.">
        <title>Genome sequence of the AIDS-associated pathogen Penicillium marneffei (ATCC18224) and its near taxonomic relative Talaromyces stipitatus (ATCC10500).</title>
        <authorList>
            <person name="Nierman W.C."/>
            <person name="Fedorova-Abrams N.D."/>
            <person name="Andrianopoulos A."/>
        </authorList>
    </citation>
    <scope>NUCLEOTIDE SEQUENCE [LARGE SCALE GENOMIC DNA]</scope>
    <source>
        <strain evidence="4">ATCC 10500 / CBS 375.48 / QM 6759 / NRRL 1006</strain>
    </source>
</reference>
<dbReference type="PANTHER" id="PTHR28153">
    <property type="entry name" value="PROTEIN, PUTATIVE-RELATED"/>
    <property type="match status" value="1"/>
</dbReference>
<feature type="domain" description="DUF4484" evidence="2">
    <location>
        <begin position="404"/>
        <end position="596"/>
    </location>
</feature>
<feature type="compositionally biased region" description="Acidic residues" evidence="1">
    <location>
        <begin position="431"/>
        <end position="441"/>
    </location>
</feature>
<feature type="region of interest" description="Disordered" evidence="1">
    <location>
        <begin position="428"/>
        <end position="461"/>
    </location>
</feature>
<dbReference type="HOGENOM" id="CLU_019791_0_0_1"/>
<evidence type="ECO:0000259" key="2">
    <source>
        <dbReference type="Pfam" id="PF14831"/>
    </source>
</evidence>
<sequence length="597" mass="66342">MALKPGRRTSLRLDLSQGALSESPPGIASLFLILFDIKKGYVISWQESIPGIDLEGAVEYKSLPSGLHNVSEDLIYFVHEEYAGICAFINQPAAETERNALMLAVGVLVPLSFGRLGKSWRHAAGLKNLAKQCANNISDTQPLAEYWDKHHVRDNEPRLEDTPPDSPAVLRRPLKTDRPETLQSRSSISDAAGIETTKPFLAPYHPALSLPDFVEKFGPLIFPLYRASLLRKRILIVTEAPVQSTCDYVYALALLSSLPQSLSPFFDQDGAPPLRPRPIFNVGIHDIPFLSTNSDTYSSWIACTTDNVLATKTELFDILVTLPTTHSPHISQKTYPKIEIMHGSNTQQKSIKLVTLKATQRDARRFVLLRDGLRRLSSAVSEQDDNPNDNIDDAASTFSSSSIVEPLSWPRLAYTSFLWWASAGEKRTGLSEDEEEQDEQDTSLLPNTHHGQLSHPGLQSNEIDQPREIALIAYFRRLTTLVFTTLADAVARQGDIDDEPPATGIYRDDPDDDEEAEEVANFPSAGDNDNEPLLPANTVCKEGLPPVTITSSDISEMGLDMWSATDRMFIEELVQVWWKRRADVNGTRIRCCGIPIL</sequence>
<accession>B8M2T3</accession>
<dbReference type="RefSeq" id="XP_002479151.1">
    <property type="nucleotide sequence ID" value="XM_002479106.1"/>
</dbReference>
<dbReference type="OrthoDB" id="2152680at2759"/>
<dbReference type="GO" id="GO:0005811">
    <property type="term" value="C:lipid droplet"/>
    <property type="evidence" value="ECO:0007669"/>
    <property type="project" value="TreeGrafter"/>
</dbReference>
<dbReference type="PANTHER" id="PTHR28153:SF1">
    <property type="entry name" value="DUF4484 DOMAIN-CONTAINING PROTEIN"/>
    <property type="match status" value="1"/>
</dbReference>
<feature type="region of interest" description="Disordered" evidence="1">
    <location>
        <begin position="154"/>
        <end position="186"/>
    </location>
</feature>
<dbReference type="Proteomes" id="UP000001745">
    <property type="component" value="Unassembled WGS sequence"/>
</dbReference>
<dbReference type="VEuPathDB" id="FungiDB:TSTA_094340"/>
<organism evidence="3 4">
    <name type="scientific">Talaromyces stipitatus (strain ATCC 10500 / CBS 375.48 / QM 6759 / NRRL 1006)</name>
    <name type="common">Penicillium stipitatum</name>
    <dbReference type="NCBI Taxonomy" id="441959"/>
    <lineage>
        <taxon>Eukaryota</taxon>
        <taxon>Fungi</taxon>
        <taxon>Dikarya</taxon>
        <taxon>Ascomycota</taxon>
        <taxon>Pezizomycotina</taxon>
        <taxon>Eurotiomycetes</taxon>
        <taxon>Eurotiomycetidae</taxon>
        <taxon>Eurotiales</taxon>
        <taxon>Trichocomaceae</taxon>
        <taxon>Talaromyces</taxon>
        <taxon>Talaromyces sect. Talaromyces</taxon>
    </lineage>
</organism>
<dbReference type="Pfam" id="PF14831">
    <property type="entry name" value="DUF4484"/>
    <property type="match status" value="1"/>
</dbReference>
<dbReference type="InterPro" id="IPR028115">
    <property type="entry name" value="DUF4484"/>
</dbReference>
<gene>
    <name evidence="3" type="ORF">TSTA_094340</name>
</gene>
<evidence type="ECO:0000313" key="3">
    <source>
        <dbReference type="EMBL" id="EED22188.1"/>
    </source>
</evidence>